<dbReference type="InterPro" id="IPR000115">
    <property type="entry name" value="PRibGlycinamide_synth"/>
</dbReference>
<dbReference type="InterPro" id="IPR020561">
    <property type="entry name" value="PRibGlycinamid_synth_ATP-grasp"/>
</dbReference>
<dbReference type="GO" id="GO:0005524">
    <property type="term" value="F:ATP binding"/>
    <property type="evidence" value="ECO:0007669"/>
    <property type="project" value="UniProtKB-KW"/>
</dbReference>
<keyword evidence="8" id="KW-0464">Manganese</keyword>
<dbReference type="HAMAP" id="MF_00138">
    <property type="entry name" value="GARS"/>
    <property type="match status" value="1"/>
</dbReference>
<dbReference type="Gene3D" id="3.30.1490.20">
    <property type="entry name" value="ATP-grasp fold, A domain"/>
    <property type="match status" value="1"/>
</dbReference>
<dbReference type="PANTHER" id="PTHR43472">
    <property type="entry name" value="PHOSPHORIBOSYLAMINE--GLYCINE LIGASE"/>
    <property type="match status" value="1"/>
</dbReference>
<evidence type="ECO:0000313" key="13">
    <source>
        <dbReference type="EMBL" id="VFU14283.1"/>
    </source>
</evidence>
<dbReference type="InterPro" id="IPR020560">
    <property type="entry name" value="PRibGlycinamide_synth_C-dom"/>
</dbReference>
<dbReference type="SUPFAM" id="SSF56059">
    <property type="entry name" value="Glutathione synthetase ATP-binding domain-like"/>
    <property type="match status" value="1"/>
</dbReference>
<dbReference type="SUPFAM" id="SSF51246">
    <property type="entry name" value="Rudiment single hybrid motif"/>
    <property type="match status" value="1"/>
</dbReference>
<dbReference type="GO" id="GO:0046872">
    <property type="term" value="F:metal ion binding"/>
    <property type="evidence" value="ECO:0007669"/>
    <property type="project" value="UniProtKB-KW"/>
</dbReference>
<evidence type="ECO:0000256" key="5">
    <source>
        <dbReference type="ARBA" id="ARBA00022741"/>
    </source>
</evidence>
<dbReference type="SUPFAM" id="SSF52440">
    <property type="entry name" value="PreATP-grasp domain"/>
    <property type="match status" value="1"/>
</dbReference>
<dbReference type="Gene3D" id="3.30.470.20">
    <property type="entry name" value="ATP-grasp fold, B domain"/>
    <property type="match status" value="1"/>
</dbReference>
<dbReference type="FunFam" id="3.90.600.10:FF:000001">
    <property type="entry name" value="Trifunctional purine biosynthetic protein adenosine-3"/>
    <property type="match status" value="1"/>
</dbReference>
<evidence type="ECO:0000256" key="1">
    <source>
        <dbReference type="ARBA" id="ARBA00005174"/>
    </source>
</evidence>
<dbReference type="AlphaFoldDB" id="A0A485M112"/>
<keyword evidence="6" id="KW-0658">Purine biosynthesis</keyword>
<keyword evidence="3 13" id="KW-0436">Ligase</keyword>
<dbReference type="InterPro" id="IPR013815">
    <property type="entry name" value="ATP_grasp_subdomain_1"/>
</dbReference>
<dbReference type="UniPathway" id="UPA00074">
    <property type="reaction ID" value="UER00125"/>
</dbReference>
<comment type="similarity">
    <text evidence="9">Belongs to the GARS family.</text>
</comment>
<dbReference type="EMBL" id="CAADRM010000089">
    <property type="protein sequence ID" value="VFU14283.1"/>
    <property type="molecule type" value="Genomic_DNA"/>
</dbReference>
<evidence type="ECO:0000256" key="9">
    <source>
        <dbReference type="ARBA" id="ARBA00038345"/>
    </source>
</evidence>
<dbReference type="GO" id="GO:0004637">
    <property type="term" value="F:phosphoribosylamine-glycine ligase activity"/>
    <property type="evidence" value="ECO:0007669"/>
    <property type="project" value="UniProtKB-EC"/>
</dbReference>
<feature type="domain" description="ATP-grasp" evidence="12">
    <location>
        <begin position="107"/>
        <end position="313"/>
    </location>
</feature>
<dbReference type="EC" id="6.3.4.13" evidence="2"/>
<reference evidence="13" key="1">
    <citation type="submission" date="2019-03" db="EMBL/GenBank/DDBJ databases">
        <authorList>
            <person name="Hao L."/>
        </authorList>
    </citation>
    <scope>NUCLEOTIDE SEQUENCE</scope>
</reference>
<dbReference type="InterPro" id="IPR011054">
    <property type="entry name" value="Rudment_hybrid_motif"/>
</dbReference>
<dbReference type="SMART" id="SM01209">
    <property type="entry name" value="GARS_A"/>
    <property type="match status" value="1"/>
</dbReference>
<keyword evidence="5" id="KW-0547">Nucleotide-binding</keyword>
<keyword evidence="4" id="KW-0479">Metal-binding</keyword>
<dbReference type="InterPro" id="IPR016185">
    <property type="entry name" value="PreATP-grasp_dom_sf"/>
</dbReference>
<dbReference type="GO" id="GO:0009113">
    <property type="term" value="P:purine nucleobase biosynthetic process"/>
    <property type="evidence" value="ECO:0007669"/>
    <property type="project" value="InterPro"/>
</dbReference>
<dbReference type="FunFam" id="3.40.50.20:FF:000006">
    <property type="entry name" value="Phosphoribosylamine--glycine ligase, chloroplastic"/>
    <property type="match status" value="1"/>
</dbReference>
<dbReference type="Gene3D" id="3.90.600.10">
    <property type="entry name" value="Phosphoribosylglycinamide synthetase, C-terminal domain"/>
    <property type="match status" value="1"/>
</dbReference>
<evidence type="ECO:0000256" key="3">
    <source>
        <dbReference type="ARBA" id="ARBA00022598"/>
    </source>
</evidence>
<evidence type="ECO:0000256" key="2">
    <source>
        <dbReference type="ARBA" id="ARBA00013255"/>
    </source>
</evidence>
<dbReference type="InterPro" id="IPR020562">
    <property type="entry name" value="PRibGlycinamide_synth_N"/>
</dbReference>
<dbReference type="InterPro" id="IPR037123">
    <property type="entry name" value="PRibGlycinamide_synth_C_sf"/>
</dbReference>
<gene>
    <name evidence="13" type="primary">purD</name>
    <name evidence="13" type="ORF">SCFA_270053</name>
</gene>
<dbReference type="Gene3D" id="3.40.50.20">
    <property type="match status" value="1"/>
</dbReference>
<evidence type="ECO:0000256" key="6">
    <source>
        <dbReference type="ARBA" id="ARBA00022755"/>
    </source>
</evidence>
<comment type="pathway">
    <text evidence="1">Purine metabolism; IMP biosynthesis via de novo pathway; N(1)-(5-phospho-D-ribosyl)glycinamide from 5-phospho-alpha-D-ribose 1-diphosphate: step 2/2.</text>
</comment>
<name>A0A485M112_9ZZZZ</name>
<evidence type="ECO:0000256" key="11">
    <source>
        <dbReference type="ARBA" id="ARBA00042864"/>
    </source>
</evidence>
<sequence>MKVLVVGSGGREHALCWKIAQSSLVDEVFCAPGNGGIASEAVCVDIDSNDIPALARFAKNNGIDLTVVGPEAPLTAGIVDVFRSERLPIFGPDARASRLEGSKAFAKEMMRRASIPTARFGVFTEAGAARSFISGADFPLVVKADGLAAGKGVIVTSSKEEALSALDEIMVSRAFGEAGASVVIEERLEGEEASFIAICDGEHIVPLASSQDHKPVFDNDQGPNTGGMGAYSPAPVLGEAACGQVMETILYPLVSAMKQEGITYRGVLYAGLMMTQNGPYVLEFNARMGDPETQPLLMRLESDIVPLLAETAQGGSIRDMELSWKEGPSVCVVMASGGYPGGYEKGKVIEGIDDAESIPGVKVFHAGTRLLDARVVTSGGRVLGVTALGENLPQTIDKAYAAVSRISFEGVHFRKDIGHKALKRLS</sequence>
<dbReference type="Pfam" id="PF01071">
    <property type="entry name" value="GARS_A"/>
    <property type="match status" value="1"/>
</dbReference>
<dbReference type="InterPro" id="IPR011761">
    <property type="entry name" value="ATP-grasp"/>
</dbReference>
<dbReference type="NCBIfam" id="TIGR00877">
    <property type="entry name" value="purD"/>
    <property type="match status" value="1"/>
</dbReference>
<accession>A0A485M112</accession>
<protein>
    <recommendedName>
        <fullName evidence="2">phosphoribosylamine--glycine ligase</fullName>
        <ecNumber evidence="2">6.3.4.13</ecNumber>
    </recommendedName>
    <alternativeName>
        <fullName evidence="10">Glycinamide ribonucleotide synthetase</fullName>
    </alternativeName>
    <alternativeName>
        <fullName evidence="11">Phosphoribosylglycinamide synthetase</fullName>
    </alternativeName>
</protein>
<evidence type="ECO:0000256" key="7">
    <source>
        <dbReference type="ARBA" id="ARBA00022840"/>
    </source>
</evidence>
<dbReference type="Pfam" id="PF02844">
    <property type="entry name" value="GARS_N"/>
    <property type="match status" value="1"/>
</dbReference>
<dbReference type="SMART" id="SM01210">
    <property type="entry name" value="GARS_C"/>
    <property type="match status" value="1"/>
</dbReference>
<dbReference type="PROSITE" id="PS50975">
    <property type="entry name" value="ATP_GRASP"/>
    <property type="match status" value="1"/>
</dbReference>
<evidence type="ECO:0000256" key="8">
    <source>
        <dbReference type="ARBA" id="ARBA00023211"/>
    </source>
</evidence>
<organism evidence="13">
    <name type="scientific">anaerobic digester metagenome</name>
    <dbReference type="NCBI Taxonomy" id="1263854"/>
    <lineage>
        <taxon>unclassified sequences</taxon>
        <taxon>metagenomes</taxon>
        <taxon>ecological metagenomes</taxon>
    </lineage>
</organism>
<dbReference type="GO" id="GO:0006189">
    <property type="term" value="P:'de novo' IMP biosynthetic process"/>
    <property type="evidence" value="ECO:0007669"/>
    <property type="project" value="UniProtKB-UniPathway"/>
</dbReference>
<dbReference type="PANTHER" id="PTHR43472:SF1">
    <property type="entry name" value="PHOSPHORIBOSYLAMINE--GLYCINE LIGASE, CHLOROPLASTIC"/>
    <property type="match status" value="1"/>
</dbReference>
<dbReference type="Pfam" id="PF02843">
    <property type="entry name" value="GARS_C"/>
    <property type="match status" value="1"/>
</dbReference>
<proteinExistence type="inferred from homology"/>
<evidence type="ECO:0000256" key="4">
    <source>
        <dbReference type="ARBA" id="ARBA00022723"/>
    </source>
</evidence>
<dbReference type="FunFam" id="3.30.1490.20:FF:000006">
    <property type="entry name" value="phosphoribosylamine--glycine ligase, chloroplastic-like"/>
    <property type="match status" value="1"/>
</dbReference>
<evidence type="ECO:0000259" key="12">
    <source>
        <dbReference type="PROSITE" id="PS50975"/>
    </source>
</evidence>
<keyword evidence="7" id="KW-0067">ATP-binding</keyword>
<evidence type="ECO:0000256" key="10">
    <source>
        <dbReference type="ARBA" id="ARBA00042242"/>
    </source>
</evidence>